<dbReference type="InterPro" id="IPR053151">
    <property type="entry name" value="RNase_H-like"/>
</dbReference>
<keyword evidence="3" id="KW-1185">Reference proteome</keyword>
<dbReference type="PANTHER" id="PTHR47723:SF19">
    <property type="entry name" value="POLYNUCLEOTIDYL TRANSFERASE, RIBONUCLEASE H-LIKE SUPERFAMILY PROTEIN"/>
    <property type="match status" value="1"/>
</dbReference>
<sequence>MQVALESERSLHTSQTSNGGLMPVSRASAWWSTPPVDWCKINVDGVWDHATRFTACGGLVCDHNGCWVRGFARSIGVCSPIGA</sequence>
<evidence type="ECO:0000256" key="1">
    <source>
        <dbReference type="SAM" id="MobiDB-lite"/>
    </source>
</evidence>
<proteinExistence type="predicted"/>
<accession>A0ABR2QTT6</accession>
<evidence type="ECO:0000313" key="3">
    <source>
        <dbReference type="Proteomes" id="UP001396334"/>
    </source>
</evidence>
<feature type="compositionally biased region" description="Basic and acidic residues" evidence="1">
    <location>
        <begin position="1"/>
        <end position="11"/>
    </location>
</feature>
<dbReference type="PANTHER" id="PTHR47723">
    <property type="entry name" value="OS05G0353850 PROTEIN"/>
    <property type="match status" value="1"/>
</dbReference>
<evidence type="ECO:0008006" key="4">
    <source>
        <dbReference type="Google" id="ProtNLM"/>
    </source>
</evidence>
<name>A0ABR2QTT6_9ROSI</name>
<dbReference type="EMBL" id="JBBPBN010000031">
    <property type="protein sequence ID" value="KAK9004110.1"/>
    <property type="molecule type" value="Genomic_DNA"/>
</dbReference>
<reference evidence="2 3" key="1">
    <citation type="journal article" date="2024" name="G3 (Bethesda)">
        <title>Genome assembly of Hibiscus sabdariffa L. provides insights into metabolisms of medicinal natural products.</title>
        <authorList>
            <person name="Kim T."/>
        </authorList>
    </citation>
    <scope>NUCLEOTIDE SEQUENCE [LARGE SCALE GENOMIC DNA]</scope>
    <source>
        <strain evidence="2">TK-2024</strain>
        <tissue evidence="2">Old leaves</tissue>
    </source>
</reference>
<organism evidence="2 3">
    <name type="scientific">Hibiscus sabdariffa</name>
    <name type="common">roselle</name>
    <dbReference type="NCBI Taxonomy" id="183260"/>
    <lineage>
        <taxon>Eukaryota</taxon>
        <taxon>Viridiplantae</taxon>
        <taxon>Streptophyta</taxon>
        <taxon>Embryophyta</taxon>
        <taxon>Tracheophyta</taxon>
        <taxon>Spermatophyta</taxon>
        <taxon>Magnoliopsida</taxon>
        <taxon>eudicotyledons</taxon>
        <taxon>Gunneridae</taxon>
        <taxon>Pentapetalae</taxon>
        <taxon>rosids</taxon>
        <taxon>malvids</taxon>
        <taxon>Malvales</taxon>
        <taxon>Malvaceae</taxon>
        <taxon>Malvoideae</taxon>
        <taxon>Hibiscus</taxon>
    </lineage>
</organism>
<evidence type="ECO:0000313" key="2">
    <source>
        <dbReference type="EMBL" id="KAK9004110.1"/>
    </source>
</evidence>
<dbReference type="Proteomes" id="UP001396334">
    <property type="component" value="Unassembled WGS sequence"/>
</dbReference>
<comment type="caution">
    <text evidence="2">The sequence shown here is derived from an EMBL/GenBank/DDBJ whole genome shotgun (WGS) entry which is preliminary data.</text>
</comment>
<feature type="region of interest" description="Disordered" evidence="1">
    <location>
        <begin position="1"/>
        <end position="20"/>
    </location>
</feature>
<gene>
    <name evidence="2" type="ORF">V6N11_001920</name>
</gene>
<protein>
    <recommendedName>
        <fullName evidence="4">RNase H type-1 domain-containing protein</fullName>
    </recommendedName>
</protein>